<organism evidence="3 6">
    <name type="scientific">Phytopseudomonas dryadis</name>
    <dbReference type="NCBI Taxonomy" id="2487520"/>
    <lineage>
        <taxon>Bacteria</taxon>
        <taxon>Pseudomonadati</taxon>
        <taxon>Pseudomonadota</taxon>
        <taxon>Gammaproteobacteria</taxon>
        <taxon>Pseudomonadales</taxon>
        <taxon>Pseudomonadaceae</taxon>
        <taxon>Phytopseudomonas</taxon>
    </lineage>
</organism>
<keyword evidence="1" id="KW-0812">Transmembrane</keyword>
<evidence type="ECO:0000256" key="1">
    <source>
        <dbReference type="SAM" id="Phobius"/>
    </source>
</evidence>
<evidence type="ECO:0000313" key="6">
    <source>
        <dbReference type="Proteomes" id="UP000293172"/>
    </source>
</evidence>
<evidence type="ECO:0000313" key="5">
    <source>
        <dbReference type="Proteomes" id="UP000291334"/>
    </source>
</evidence>
<dbReference type="Gene3D" id="1.20.120.1220">
    <property type="match status" value="1"/>
</dbReference>
<accession>A0A4Q9R0V2</accession>
<name>A0A4Q9R0V2_9GAMM</name>
<feature type="transmembrane region" description="Helical" evidence="1">
    <location>
        <begin position="53"/>
        <end position="71"/>
    </location>
</feature>
<keyword evidence="5" id="KW-1185">Reference proteome</keyword>
<comment type="caution">
    <text evidence="3">The sequence shown here is derived from an EMBL/GenBank/DDBJ whole genome shotgun (WGS) entry which is preliminary data.</text>
</comment>
<sequence>MEYLLLLCWLAACAVQDAEQRKIANLLTLGGLAAALLHLLWFGTTLTGARPAAAVVALAVACLLSLPGYLSRRMGAADVKLLLALAAASDAAHVLFSVIGAALAMCTWVALIRTQPSILFLIPKRFEYLRMPTLEQHPYAPFLLFGLAISSLWLTTE</sequence>
<gene>
    <name evidence="4" type="ORF">DNK34_13325</name>
    <name evidence="3" type="ORF">DNK44_12985</name>
</gene>
<dbReference type="GO" id="GO:0004190">
    <property type="term" value="F:aspartic-type endopeptidase activity"/>
    <property type="evidence" value="ECO:0007669"/>
    <property type="project" value="InterPro"/>
</dbReference>
<dbReference type="InterPro" id="IPR000045">
    <property type="entry name" value="Prepilin_IV_endopep_pep"/>
</dbReference>
<keyword evidence="1" id="KW-1133">Transmembrane helix</keyword>
<dbReference type="Proteomes" id="UP000293172">
    <property type="component" value="Unassembled WGS sequence"/>
</dbReference>
<dbReference type="Proteomes" id="UP000291334">
    <property type="component" value="Unassembled WGS sequence"/>
</dbReference>
<evidence type="ECO:0000259" key="2">
    <source>
        <dbReference type="Pfam" id="PF01478"/>
    </source>
</evidence>
<reference evidence="5 6" key="1">
    <citation type="submission" date="2018-06" db="EMBL/GenBank/DDBJ databases">
        <title>Three novel Pseudomonas species isolated from symptomatic oak.</title>
        <authorList>
            <person name="Bueno-Gonzalez V."/>
            <person name="Brady C."/>
        </authorList>
    </citation>
    <scope>NUCLEOTIDE SEQUENCE [LARGE SCALE GENOMIC DNA]</scope>
    <source>
        <strain evidence="4 5">P26B</strain>
        <strain evidence="3 6">P6B</strain>
    </source>
</reference>
<dbReference type="RefSeq" id="WP_131176097.1">
    <property type="nucleotide sequence ID" value="NZ_QJUL01000016.1"/>
</dbReference>
<dbReference type="AlphaFoldDB" id="A0A4Q9R0V2"/>
<feature type="transmembrane region" description="Helical" evidence="1">
    <location>
        <begin position="91"/>
        <end position="112"/>
    </location>
</feature>
<evidence type="ECO:0000313" key="4">
    <source>
        <dbReference type="EMBL" id="TBV05032.1"/>
    </source>
</evidence>
<feature type="transmembrane region" description="Helical" evidence="1">
    <location>
        <begin position="139"/>
        <end position="156"/>
    </location>
</feature>
<feature type="transmembrane region" description="Helical" evidence="1">
    <location>
        <begin position="27"/>
        <end position="46"/>
    </location>
</feature>
<proteinExistence type="predicted"/>
<dbReference type="Pfam" id="PF01478">
    <property type="entry name" value="Peptidase_A24"/>
    <property type="match status" value="1"/>
</dbReference>
<protein>
    <submittedName>
        <fullName evidence="3">Prepilin peptidase</fullName>
    </submittedName>
</protein>
<keyword evidence="1" id="KW-0472">Membrane</keyword>
<dbReference type="EMBL" id="QJUL01000016">
    <property type="protein sequence ID" value="TBU92093.1"/>
    <property type="molecule type" value="Genomic_DNA"/>
</dbReference>
<dbReference type="EMBL" id="QJUM01000014">
    <property type="protein sequence ID" value="TBV05032.1"/>
    <property type="molecule type" value="Genomic_DNA"/>
</dbReference>
<evidence type="ECO:0000313" key="3">
    <source>
        <dbReference type="EMBL" id="TBU92093.1"/>
    </source>
</evidence>
<dbReference type="OrthoDB" id="5600918at2"/>
<dbReference type="GO" id="GO:0016020">
    <property type="term" value="C:membrane"/>
    <property type="evidence" value="ECO:0007669"/>
    <property type="project" value="InterPro"/>
</dbReference>
<feature type="domain" description="Prepilin type IV endopeptidase peptidase" evidence="2">
    <location>
        <begin position="4"/>
        <end position="107"/>
    </location>
</feature>